<reference evidence="11" key="1">
    <citation type="journal article" date="2017" name="bioRxiv">
        <title>Comparative analysis of the genomes of Stylophora pistillata and Acropora digitifera provides evidence for extensive differences between species of corals.</title>
        <authorList>
            <person name="Voolstra C.R."/>
            <person name="Li Y."/>
            <person name="Liew Y.J."/>
            <person name="Baumgarten S."/>
            <person name="Zoccola D."/>
            <person name="Flot J.-F."/>
            <person name="Tambutte S."/>
            <person name="Allemand D."/>
            <person name="Aranda M."/>
        </authorList>
    </citation>
    <scope>NUCLEOTIDE SEQUENCE [LARGE SCALE GENOMIC DNA]</scope>
</reference>
<evidence type="ECO:0000313" key="11">
    <source>
        <dbReference type="Proteomes" id="UP000225706"/>
    </source>
</evidence>
<dbReference type="EMBL" id="LSMT01000157">
    <property type="protein sequence ID" value="PFX25198.1"/>
    <property type="molecule type" value="Genomic_DNA"/>
</dbReference>
<keyword evidence="3 6" id="KW-0863">Zinc-finger</keyword>
<dbReference type="SMART" id="SM00980">
    <property type="entry name" value="THAP"/>
    <property type="match status" value="1"/>
</dbReference>
<dbReference type="InterPro" id="IPR038441">
    <property type="entry name" value="THAP_Znf_sf"/>
</dbReference>
<protein>
    <submittedName>
        <fullName evidence="10">THAP domain-containing protein 1</fullName>
    </submittedName>
</protein>
<dbReference type="Pfam" id="PF13613">
    <property type="entry name" value="HTH_Tnp_4"/>
    <property type="match status" value="1"/>
</dbReference>
<dbReference type="GO" id="GO:0008270">
    <property type="term" value="F:zinc ion binding"/>
    <property type="evidence" value="ECO:0007669"/>
    <property type="project" value="UniProtKB-KW"/>
</dbReference>
<dbReference type="OrthoDB" id="5985044at2759"/>
<keyword evidence="2" id="KW-0479">Metal-binding</keyword>
<organism evidence="10 11">
    <name type="scientific">Stylophora pistillata</name>
    <name type="common">Smooth cauliflower coral</name>
    <dbReference type="NCBI Taxonomy" id="50429"/>
    <lineage>
        <taxon>Eukaryota</taxon>
        <taxon>Metazoa</taxon>
        <taxon>Cnidaria</taxon>
        <taxon>Anthozoa</taxon>
        <taxon>Hexacorallia</taxon>
        <taxon>Scleractinia</taxon>
        <taxon>Astrocoeniina</taxon>
        <taxon>Pocilloporidae</taxon>
        <taxon>Stylophora</taxon>
    </lineage>
</organism>
<feature type="domain" description="THAP-type" evidence="9">
    <location>
        <begin position="19"/>
        <end position="104"/>
    </location>
</feature>
<evidence type="ECO:0000256" key="4">
    <source>
        <dbReference type="ARBA" id="ARBA00022833"/>
    </source>
</evidence>
<dbReference type="PROSITE" id="PS50950">
    <property type="entry name" value="ZF_THAP"/>
    <property type="match status" value="1"/>
</dbReference>
<dbReference type="InterPro" id="IPR027805">
    <property type="entry name" value="Transposase_HTH_dom"/>
</dbReference>
<evidence type="ECO:0000256" key="1">
    <source>
        <dbReference type="ARBA" id="ARBA00001968"/>
    </source>
</evidence>
<evidence type="ECO:0000259" key="9">
    <source>
        <dbReference type="PROSITE" id="PS50950"/>
    </source>
</evidence>
<dbReference type="Gene3D" id="6.20.210.20">
    <property type="entry name" value="THAP domain"/>
    <property type="match status" value="1"/>
</dbReference>
<keyword evidence="7" id="KW-0175">Coiled coil</keyword>
<keyword evidence="5 6" id="KW-0238">DNA-binding</keyword>
<dbReference type="Pfam" id="PF05485">
    <property type="entry name" value="THAP"/>
    <property type="match status" value="1"/>
</dbReference>
<keyword evidence="4" id="KW-0862">Zinc</keyword>
<dbReference type="GO" id="GO:0003677">
    <property type="term" value="F:DNA binding"/>
    <property type="evidence" value="ECO:0007669"/>
    <property type="project" value="UniProtKB-UniRule"/>
</dbReference>
<sequence>MADPSGTSDEPVKKKKRGSALHCCVPQCNNDSRYNSSLSFHRFPKKDDQLRANWIVKIRRDIGDNFKLTEGTRVCSAHFAEEDFLPPDRAGRRNLKKDSVPSVFNWSARTTQRRKIVRHVESETQTDESDVEPEPPKAPSQLELDYQAARSEIQSLMEQLKITQLEVQKKEAEMRVLKEAAAATKESSEAKIQELEANLKISRFGLERFSKDNALVRFYTGFPTYDHFKLFFELVKPTAETMVYVYASGIGANRPGVRKMQLIDELFLFCVRLKLGLFELDFAQRFSLHVSSVSRKITTWANFLYFFLGNQPIWPTRECINELMPDSFKELYPSTRVIIDCTEIYVQTPSSLLLQSQLYSSYKSSTTLKGLIGIAPHGAITFVSSLYTGSISDKEITRCSGILDLLEAHDSVMADKGFDIEDLLSSKQVSLNLPPFLQNQTQFSAQDVLETKTIAKVRIHVERAIRRIKEFHIFDSDISLSILGSVNQLYTVACLLTNFQGALIKDTDDSDTTNN</sequence>
<dbReference type="STRING" id="50429.A0A2B4S9E0"/>
<evidence type="ECO:0000256" key="8">
    <source>
        <dbReference type="SAM" id="MobiDB-lite"/>
    </source>
</evidence>
<keyword evidence="11" id="KW-1185">Reference proteome</keyword>
<evidence type="ECO:0000313" key="10">
    <source>
        <dbReference type="EMBL" id="PFX25198.1"/>
    </source>
</evidence>
<comment type="cofactor">
    <cofactor evidence="1">
        <name>a divalent metal cation</name>
        <dbReference type="ChEBI" id="CHEBI:60240"/>
    </cofactor>
</comment>
<evidence type="ECO:0000256" key="6">
    <source>
        <dbReference type="PROSITE-ProRule" id="PRU00309"/>
    </source>
</evidence>
<dbReference type="SMART" id="SM00692">
    <property type="entry name" value="DM3"/>
    <property type="match status" value="1"/>
</dbReference>
<dbReference type="InterPro" id="IPR027806">
    <property type="entry name" value="HARBI1_dom"/>
</dbReference>
<dbReference type="SUPFAM" id="SSF57716">
    <property type="entry name" value="Glucocorticoid receptor-like (DNA-binding domain)"/>
    <property type="match status" value="1"/>
</dbReference>
<feature type="compositionally biased region" description="Acidic residues" evidence="8">
    <location>
        <begin position="124"/>
        <end position="133"/>
    </location>
</feature>
<dbReference type="PANTHER" id="PTHR23080:SF133">
    <property type="entry name" value="SI:CH211-262I1.5-RELATED"/>
    <property type="match status" value="1"/>
</dbReference>
<evidence type="ECO:0000256" key="7">
    <source>
        <dbReference type="SAM" id="Coils"/>
    </source>
</evidence>
<proteinExistence type="predicted"/>
<comment type="caution">
    <text evidence="10">The sequence shown here is derived from an EMBL/GenBank/DDBJ whole genome shotgun (WGS) entry which is preliminary data.</text>
</comment>
<evidence type="ECO:0000256" key="3">
    <source>
        <dbReference type="ARBA" id="ARBA00022771"/>
    </source>
</evidence>
<evidence type="ECO:0000256" key="2">
    <source>
        <dbReference type="ARBA" id="ARBA00022723"/>
    </source>
</evidence>
<feature type="coiled-coil region" evidence="7">
    <location>
        <begin position="146"/>
        <end position="198"/>
    </location>
</feature>
<feature type="region of interest" description="Disordered" evidence="8">
    <location>
        <begin position="121"/>
        <end position="140"/>
    </location>
</feature>
<evidence type="ECO:0000256" key="5">
    <source>
        <dbReference type="ARBA" id="ARBA00023125"/>
    </source>
</evidence>
<accession>A0A2B4S9E0</accession>
<name>A0A2B4S9E0_STYPI</name>
<dbReference type="Proteomes" id="UP000225706">
    <property type="component" value="Unassembled WGS sequence"/>
</dbReference>
<dbReference type="Pfam" id="PF13359">
    <property type="entry name" value="DDE_Tnp_4"/>
    <property type="match status" value="1"/>
</dbReference>
<dbReference type="PANTHER" id="PTHR23080">
    <property type="entry name" value="THAP DOMAIN PROTEIN"/>
    <property type="match status" value="1"/>
</dbReference>
<dbReference type="InterPro" id="IPR006612">
    <property type="entry name" value="THAP_Znf"/>
</dbReference>
<gene>
    <name evidence="10" type="primary">thap1</name>
    <name evidence="10" type="ORF">AWC38_SpisGene10208</name>
</gene>
<dbReference type="AlphaFoldDB" id="A0A2B4S9E0"/>